<dbReference type="SMART" id="SM00871">
    <property type="entry name" value="AraC_E_bind"/>
    <property type="match status" value="1"/>
</dbReference>
<dbReference type="AlphaFoldDB" id="A0A1X7K2C5"/>
<dbReference type="SUPFAM" id="SSF55136">
    <property type="entry name" value="Probable bacterial effector-binding domain"/>
    <property type="match status" value="1"/>
</dbReference>
<evidence type="ECO:0000313" key="6">
    <source>
        <dbReference type="Proteomes" id="UP000193834"/>
    </source>
</evidence>
<dbReference type="InterPro" id="IPR018062">
    <property type="entry name" value="HTH_AraC-typ_CS"/>
</dbReference>
<dbReference type="GO" id="GO:0003700">
    <property type="term" value="F:DNA-binding transcription factor activity"/>
    <property type="evidence" value="ECO:0007669"/>
    <property type="project" value="InterPro"/>
</dbReference>
<dbReference type="InterPro" id="IPR020449">
    <property type="entry name" value="Tscrpt_reg_AraC-type_HTH"/>
</dbReference>
<reference evidence="5 6" key="1">
    <citation type="submission" date="2017-04" db="EMBL/GenBank/DDBJ databases">
        <authorList>
            <person name="Afonso C.L."/>
            <person name="Miller P.J."/>
            <person name="Scott M.A."/>
            <person name="Spackman E."/>
            <person name="Goraichik I."/>
            <person name="Dimitrov K.M."/>
            <person name="Suarez D.L."/>
            <person name="Swayne D.E."/>
        </authorList>
    </citation>
    <scope>NUCLEOTIDE SEQUENCE [LARGE SCALE GENOMIC DNA]</scope>
    <source>
        <strain evidence="5 6">11</strain>
    </source>
</reference>
<dbReference type="EMBL" id="FXAZ01000002">
    <property type="protein sequence ID" value="SMG34951.1"/>
    <property type="molecule type" value="Genomic_DNA"/>
</dbReference>
<dbReference type="PROSITE" id="PS00041">
    <property type="entry name" value="HTH_ARAC_FAMILY_1"/>
    <property type="match status" value="1"/>
</dbReference>
<accession>A0A1X7K2C5</accession>
<dbReference type="InterPro" id="IPR009057">
    <property type="entry name" value="Homeodomain-like_sf"/>
</dbReference>
<evidence type="ECO:0000256" key="2">
    <source>
        <dbReference type="ARBA" id="ARBA00023125"/>
    </source>
</evidence>
<dbReference type="PROSITE" id="PS01124">
    <property type="entry name" value="HTH_ARAC_FAMILY_2"/>
    <property type="match status" value="1"/>
</dbReference>
<dbReference type="InterPro" id="IPR011256">
    <property type="entry name" value="Reg_factor_effector_dom_sf"/>
</dbReference>
<sequence>MRMSLIEEAIQYIEYRLKQPLHASEVAKSVHLSYYHFHRVFQVMTGETPGNYIRKRRLTEAALELLSSRRPILDIAVEYQFESQEAFGRAFKKLFGISPSKFRSRSIRPISTGKAALVDDRLGHRCNNISLEPDIVTLNEDISVMGIYGNTNISGIADLWKECMQQFSDWNERQKGARAYGICVYVNDVAIGEVSEHTELTEFVGFEESALKGIPDGVNRYRIRAGTYAVFRHQGPVSMLRYTYEYIWGTWLANTSWSLDERDDFEEYGPEFQGPDHEESIIYIYMPITTLQGQV</sequence>
<dbReference type="SMART" id="SM00342">
    <property type="entry name" value="HTH_ARAC"/>
    <property type="match status" value="1"/>
</dbReference>
<evidence type="ECO:0000313" key="5">
    <source>
        <dbReference type="EMBL" id="SMG34951.1"/>
    </source>
</evidence>
<keyword evidence="3" id="KW-0804">Transcription</keyword>
<dbReference type="PANTHER" id="PTHR47504:SF5">
    <property type="entry name" value="RIGHT ORIGIN-BINDING PROTEIN"/>
    <property type="match status" value="1"/>
</dbReference>
<protein>
    <submittedName>
        <fullName evidence="5">Transcriptional regulator, AraC family</fullName>
    </submittedName>
</protein>
<dbReference type="GO" id="GO:0043565">
    <property type="term" value="F:sequence-specific DNA binding"/>
    <property type="evidence" value="ECO:0007669"/>
    <property type="project" value="InterPro"/>
</dbReference>
<evidence type="ECO:0000256" key="3">
    <source>
        <dbReference type="ARBA" id="ARBA00023163"/>
    </source>
</evidence>
<dbReference type="InterPro" id="IPR050959">
    <property type="entry name" value="MarA-like"/>
</dbReference>
<organism evidence="5 6">
    <name type="scientific">Paenibacillus aquistagni</name>
    <dbReference type="NCBI Taxonomy" id="1852522"/>
    <lineage>
        <taxon>Bacteria</taxon>
        <taxon>Bacillati</taxon>
        <taxon>Bacillota</taxon>
        <taxon>Bacilli</taxon>
        <taxon>Bacillales</taxon>
        <taxon>Paenibacillaceae</taxon>
        <taxon>Paenibacillus</taxon>
    </lineage>
</organism>
<dbReference type="Gene3D" id="3.20.80.10">
    <property type="entry name" value="Regulatory factor, effector binding domain"/>
    <property type="match status" value="1"/>
</dbReference>
<name>A0A1X7K2C5_9BACL</name>
<dbReference type="PRINTS" id="PR00032">
    <property type="entry name" value="HTHARAC"/>
</dbReference>
<dbReference type="Pfam" id="PF12833">
    <property type="entry name" value="HTH_18"/>
    <property type="match status" value="1"/>
</dbReference>
<evidence type="ECO:0000259" key="4">
    <source>
        <dbReference type="PROSITE" id="PS01124"/>
    </source>
</evidence>
<proteinExistence type="predicted"/>
<keyword evidence="1" id="KW-0805">Transcription regulation</keyword>
<dbReference type="PANTHER" id="PTHR47504">
    <property type="entry name" value="RIGHT ORIGIN-BINDING PROTEIN"/>
    <property type="match status" value="1"/>
</dbReference>
<keyword evidence="2" id="KW-0238">DNA-binding</keyword>
<dbReference type="Gene3D" id="1.10.10.60">
    <property type="entry name" value="Homeodomain-like"/>
    <property type="match status" value="2"/>
</dbReference>
<evidence type="ECO:0000256" key="1">
    <source>
        <dbReference type="ARBA" id="ARBA00023015"/>
    </source>
</evidence>
<feature type="domain" description="HTH araC/xylS-type" evidence="4">
    <location>
        <begin position="7"/>
        <end position="105"/>
    </location>
</feature>
<dbReference type="InterPro" id="IPR018060">
    <property type="entry name" value="HTH_AraC"/>
</dbReference>
<dbReference type="OrthoDB" id="5337216at2"/>
<keyword evidence="6" id="KW-1185">Reference proteome</keyword>
<dbReference type="RefSeq" id="WP_085494210.1">
    <property type="nucleotide sequence ID" value="NZ_FXAZ01000002.1"/>
</dbReference>
<dbReference type="Pfam" id="PF06445">
    <property type="entry name" value="GyrI-like"/>
    <property type="match status" value="1"/>
</dbReference>
<dbReference type="InterPro" id="IPR029442">
    <property type="entry name" value="GyrI-like"/>
</dbReference>
<dbReference type="InterPro" id="IPR010499">
    <property type="entry name" value="AraC_E-bd"/>
</dbReference>
<dbReference type="Proteomes" id="UP000193834">
    <property type="component" value="Unassembled WGS sequence"/>
</dbReference>
<dbReference type="SUPFAM" id="SSF46689">
    <property type="entry name" value="Homeodomain-like"/>
    <property type="match status" value="2"/>
</dbReference>
<dbReference type="STRING" id="1852522.SAMN06295960_1980"/>
<gene>
    <name evidence="5" type="ORF">SAMN06295960_1980</name>
</gene>